<reference evidence="2" key="1">
    <citation type="submission" date="2018-06" db="EMBL/GenBank/DDBJ databases">
        <authorList>
            <person name="Zhirakovskaya E."/>
        </authorList>
    </citation>
    <scope>NUCLEOTIDE SEQUENCE</scope>
</reference>
<dbReference type="SUPFAM" id="SSF82866">
    <property type="entry name" value="Multidrug efflux transporter AcrB transmembrane domain"/>
    <property type="match status" value="1"/>
</dbReference>
<evidence type="ECO:0000256" key="1">
    <source>
        <dbReference type="SAM" id="Phobius"/>
    </source>
</evidence>
<keyword evidence="1" id="KW-0472">Membrane</keyword>
<protein>
    <recommendedName>
        <fullName evidence="3">Membrane transport protein MMPL domain-containing protein</fullName>
    </recommendedName>
</protein>
<dbReference type="AlphaFoldDB" id="A0A3B1B073"/>
<evidence type="ECO:0000313" key="2">
    <source>
        <dbReference type="EMBL" id="VAX04848.1"/>
    </source>
</evidence>
<keyword evidence="1" id="KW-0812">Transmembrane</keyword>
<evidence type="ECO:0008006" key="3">
    <source>
        <dbReference type="Google" id="ProtNLM"/>
    </source>
</evidence>
<proteinExistence type="predicted"/>
<feature type="non-terminal residue" evidence="2">
    <location>
        <position position="280"/>
    </location>
</feature>
<name>A0A3B1B073_9ZZZZ</name>
<dbReference type="Gene3D" id="1.20.1640.10">
    <property type="entry name" value="Multidrug efflux transporter AcrB transmembrane domain"/>
    <property type="match status" value="1"/>
</dbReference>
<gene>
    <name evidence="2" type="ORF">MNBD_GAMMA19-2152</name>
</gene>
<organism evidence="2">
    <name type="scientific">hydrothermal vent metagenome</name>
    <dbReference type="NCBI Taxonomy" id="652676"/>
    <lineage>
        <taxon>unclassified sequences</taxon>
        <taxon>metagenomes</taxon>
        <taxon>ecological metagenomes</taxon>
    </lineage>
</organism>
<accession>A0A3B1B073</accession>
<keyword evidence="1" id="KW-1133">Transmembrane helix</keyword>
<feature type="transmembrane region" description="Helical" evidence="1">
    <location>
        <begin position="249"/>
        <end position="269"/>
    </location>
</feature>
<dbReference type="EMBL" id="UOFV01000499">
    <property type="protein sequence ID" value="VAX04848.1"/>
    <property type="molecule type" value="Genomic_DNA"/>
</dbReference>
<sequence>MFASLLLRKRMLVLALWILGIILAITAFGLRMADDTPWIDNSVGIWFQTDDPELLTYNAHNEAFGEQEWTLLMLETASIFDAGFLQDLAVITARIEALDHIVKVTSIANVRDNNMNDSGDLDYTTLYPAKNGQAASKQEIAALRQRLHSNPIFQNNLLRKESDRHTVVLIQNDNLLHDPTPYRITLVDSITDIVNEYDNITDSALAGTTVVNAALNRASKHDVIVFYILISLFLFIFSFLVFKNWRDLVTLLSVIIGSIVPVMALIAYLKLPYNMMTVML</sequence>
<feature type="transmembrane region" description="Helical" evidence="1">
    <location>
        <begin position="224"/>
        <end position="242"/>
    </location>
</feature>